<proteinExistence type="predicted"/>
<name>A0A7R9CSY2_TIMCR</name>
<protein>
    <submittedName>
        <fullName evidence="1">Uncharacterized protein</fullName>
    </submittedName>
</protein>
<dbReference type="EMBL" id="OC318195">
    <property type="protein sequence ID" value="CAD7400960.1"/>
    <property type="molecule type" value="Genomic_DNA"/>
</dbReference>
<evidence type="ECO:0000313" key="1">
    <source>
        <dbReference type="EMBL" id="CAD7400960.1"/>
    </source>
</evidence>
<reference evidence="1" key="1">
    <citation type="submission" date="2020-11" db="EMBL/GenBank/DDBJ databases">
        <authorList>
            <person name="Tran Van P."/>
        </authorList>
    </citation>
    <scope>NUCLEOTIDE SEQUENCE</scope>
</reference>
<sequence length="127" mass="14680">MALDCGLCPILNRSMLYKRISVASIVLVTFCVVKVVDKANLIWLGFVSWRDTQLVTCSCRCKDCVVGLVRLEFIEKYYVMQTKNMTITPTQQEIGEAMQFWGLCFLWIPFTCLSLHDLEKERSTRVE</sequence>
<organism evidence="1">
    <name type="scientific">Timema cristinae</name>
    <name type="common">Walking stick</name>
    <dbReference type="NCBI Taxonomy" id="61476"/>
    <lineage>
        <taxon>Eukaryota</taxon>
        <taxon>Metazoa</taxon>
        <taxon>Ecdysozoa</taxon>
        <taxon>Arthropoda</taxon>
        <taxon>Hexapoda</taxon>
        <taxon>Insecta</taxon>
        <taxon>Pterygota</taxon>
        <taxon>Neoptera</taxon>
        <taxon>Polyneoptera</taxon>
        <taxon>Phasmatodea</taxon>
        <taxon>Timematodea</taxon>
        <taxon>Timematoidea</taxon>
        <taxon>Timematidae</taxon>
        <taxon>Timema</taxon>
    </lineage>
</organism>
<dbReference type="AlphaFoldDB" id="A0A7R9CSY2"/>
<accession>A0A7R9CSY2</accession>
<gene>
    <name evidence="1" type="ORF">TCEB3V08_LOCUS5780</name>
</gene>